<dbReference type="InterPro" id="IPR041657">
    <property type="entry name" value="HTH_17"/>
</dbReference>
<dbReference type="KEGG" id="cei:CEPID_12360"/>
<dbReference type="STRING" id="1050174.CEPID_12360"/>
<evidence type="ECO:0000259" key="1">
    <source>
        <dbReference type="Pfam" id="PF12728"/>
    </source>
</evidence>
<evidence type="ECO:0000313" key="3">
    <source>
        <dbReference type="Proteomes" id="UP000035368"/>
    </source>
</evidence>
<dbReference type="InterPro" id="IPR036388">
    <property type="entry name" value="WH-like_DNA-bd_sf"/>
</dbReference>
<sequence length="135" mass="14958">MPMQIEERVNLSAQDAKLIANFRRQLGESGPTVTASDGRNAPDLVTQVIGKVLDAVAAGRPISISRMPERITTTTAATMLGVSRPTVMKYIKQGKLSSTMVGTHHRLDSNEVLEFLEQRKDEMRRSVFEVMDLES</sequence>
<dbReference type="PATRIC" id="fig|1050174.4.peg.2495"/>
<dbReference type="InterPro" id="IPR010093">
    <property type="entry name" value="SinI_DNA-bd"/>
</dbReference>
<proteinExistence type="predicted"/>
<keyword evidence="2" id="KW-0238">DNA-binding</keyword>
<protein>
    <submittedName>
        <fullName evidence="2">DNA-binding protein, excisionase family</fullName>
    </submittedName>
</protein>
<reference evidence="2 3" key="1">
    <citation type="submission" date="2015-05" db="EMBL/GenBank/DDBJ databases">
        <title>Complete genome sequence of Corynebacterium epidermidicanis DSM 45586, isolated from the skin of a dog suffering from pruritus.</title>
        <authorList>
            <person name="Ruckert C."/>
            <person name="Albersmeier A."/>
            <person name="Winkler A."/>
            <person name="Tauch A."/>
        </authorList>
    </citation>
    <scope>NUCLEOTIDE SEQUENCE [LARGE SCALE GENOMIC DNA]</scope>
    <source>
        <strain evidence="2 3">DSM 45586</strain>
    </source>
</reference>
<feature type="domain" description="Helix-turn-helix" evidence="1">
    <location>
        <begin position="72"/>
        <end position="119"/>
    </location>
</feature>
<dbReference type="AlphaFoldDB" id="A0A0G3GT44"/>
<dbReference type="Pfam" id="PF12728">
    <property type="entry name" value="HTH_17"/>
    <property type="match status" value="1"/>
</dbReference>
<dbReference type="NCBIfam" id="TIGR01764">
    <property type="entry name" value="excise"/>
    <property type="match status" value="1"/>
</dbReference>
<accession>A0A0G3GT44</accession>
<organism evidence="2 3">
    <name type="scientific">Corynebacterium epidermidicanis</name>
    <dbReference type="NCBI Taxonomy" id="1050174"/>
    <lineage>
        <taxon>Bacteria</taxon>
        <taxon>Bacillati</taxon>
        <taxon>Actinomycetota</taxon>
        <taxon>Actinomycetes</taxon>
        <taxon>Mycobacteriales</taxon>
        <taxon>Corynebacteriaceae</taxon>
        <taxon>Corynebacterium</taxon>
    </lineage>
</organism>
<evidence type="ECO:0000313" key="2">
    <source>
        <dbReference type="EMBL" id="AKK04294.1"/>
    </source>
</evidence>
<dbReference type="OrthoDB" id="26212at2"/>
<dbReference type="Proteomes" id="UP000035368">
    <property type="component" value="Chromosome"/>
</dbReference>
<dbReference type="EMBL" id="CP011541">
    <property type="protein sequence ID" value="AKK04294.1"/>
    <property type="molecule type" value="Genomic_DNA"/>
</dbReference>
<dbReference type="GO" id="GO:0003677">
    <property type="term" value="F:DNA binding"/>
    <property type="evidence" value="ECO:0007669"/>
    <property type="project" value="UniProtKB-KW"/>
</dbReference>
<gene>
    <name evidence="2" type="ORF">CEPID_12360</name>
</gene>
<name>A0A0G3GT44_9CORY</name>
<dbReference type="Gene3D" id="1.10.10.10">
    <property type="entry name" value="Winged helix-like DNA-binding domain superfamily/Winged helix DNA-binding domain"/>
    <property type="match status" value="1"/>
</dbReference>
<keyword evidence="3" id="KW-1185">Reference proteome</keyword>